<reference evidence="2" key="1">
    <citation type="journal article" date="2022" name="Mol. Ecol. Resour.">
        <title>The genomes of chicory, endive, great burdock and yacon provide insights into Asteraceae palaeo-polyploidization history and plant inulin production.</title>
        <authorList>
            <person name="Fan W."/>
            <person name="Wang S."/>
            <person name="Wang H."/>
            <person name="Wang A."/>
            <person name="Jiang F."/>
            <person name="Liu H."/>
            <person name="Zhao H."/>
            <person name="Xu D."/>
            <person name="Zhang Y."/>
        </authorList>
    </citation>
    <scope>NUCLEOTIDE SEQUENCE [LARGE SCALE GENOMIC DNA]</scope>
    <source>
        <strain evidence="2">cv. Punajuju</strain>
    </source>
</reference>
<organism evidence="1 2">
    <name type="scientific">Cichorium intybus</name>
    <name type="common">Chicory</name>
    <dbReference type="NCBI Taxonomy" id="13427"/>
    <lineage>
        <taxon>Eukaryota</taxon>
        <taxon>Viridiplantae</taxon>
        <taxon>Streptophyta</taxon>
        <taxon>Embryophyta</taxon>
        <taxon>Tracheophyta</taxon>
        <taxon>Spermatophyta</taxon>
        <taxon>Magnoliopsida</taxon>
        <taxon>eudicotyledons</taxon>
        <taxon>Gunneridae</taxon>
        <taxon>Pentapetalae</taxon>
        <taxon>asterids</taxon>
        <taxon>campanulids</taxon>
        <taxon>Asterales</taxon>
        <taxon>Asteraceae</taxon>
        <taxon>Cichorioideae</taxon>
        <taxon>Cichorieae</taxon>
        <taxon>Cichoriinae</taxon>
        <taxon>Cichorium</taxon>
    </lineage>
</organism>
<proteinExistence type="predicted"/>
<dbReference type="EMBL" id="CM042016">
    <property type="protein sequence ID" value="KAI3699630.1"/>
    <property type="molecule type" value="Genomic_DNA"/>
</dbReference>
<keyword evidence="2" id="KW-1185">Reference proteome</keyword>
<accession>A0ACB8ZQK3</accession>
<gene>
    <name evidence="1" type="ORF">L2E82_44054</name>
</gene>
<sequence>MFLFSLILPPDFPFFRLSIPFFFLLLEENEGTTLRVSAKYNVLIRSKATGKSISLSLSLFLSLSSCFLQPWIRLTGHRSII</sequence>
<evidence type="ECO:0000313" key="2">
    <source>
        <dbReference type="Proteomes" id="UP001055811"/>
    </source>
</evidence>
<name>A0ACB8ZQK3_CICIN</name>
<evidence type="ECO:0000313" key="1">
    <source>
        <dbReference type="EMBL" id="KAI3699630.1"/>
    </source>
</evidence>
<dbReference type="Proteomes" id="UP001055811">
    <property type="component" value="Linkage Group LG08"/>
</dbReference>
<reference evidence="1 2" key="2">
    <citation type="journal article" date="2022" name="Mol. Ecol. Resour.">
        <title>The genomes of chicory, endive, great burdock and yacon provide insights into Asteraceae paleo-polyploidization history and plant inulin production.</title>
        <authorList>
            <person name="Fan W."/>
            <person name="Wang S."/>
            <person name="Wang H."/>
            <person name="Wang A."/>
            <person name="Jiang F."/>
            <person name="Liu H."/>
            <person name="Zhao H."/>
            <person name="Xu D."/>
            <person name="Zhang Y."/>
        </authorList>
    </citation>
    <scope>NUCLEOTIDE SEQUENCE [LARGE SCALE GENOMIC DNA]</scope>
    <source>
        <strain evidence="2">cv. Punajuju</strain>
        <tissue evidence="1">Leaves</tissue>
    </source>
</reference>
<comment type="caution">
    <text evidence="1">The sequence shown here is derived from an EMBL/GenBank/DDBJ whole genome shotgun (WGS) entry which is preliminary data.</text>
</comment>
<protein>
    <submittedName>
        <fullName evidence="1">Uncharacterized protein</fullName>
    </submittedName>
</protein>